<keyword evidence="2" id="KW-0472">Membrane</keyword>
<dbReference type="RefSeq" id="WP_179282324.1">
    <property type="nucleotide sequence ID" value="NZ_FZOD01000042.1"/>
</dbReference>
<keyword evidence="2" id="KW-1133">Transmembrane helix</keyword>
<gene>
    <name evidence="3" type="ORF">SAMN05216276_104266</name>
</gene>
<evidence type="ECO:0000313" key="4">
    <source>
        <dbReference type="Proteomes" id="UP000198282"/>
    </source>
</evidence>
<organism evidence="3 4">
    <name type="scientific">Streptosporangium subroseum</name>
    <dbReference type="NCBI Taxonomy" id="106412"/>
    <lineage>
        <taxon>Bacteria</taxon>
        <taxon>Bacillati</taxon>
        <taxon>Actinomycetota</taxon>
        <taxon>Actinomycetes</taxon>
        <taxon>Streptosporangiales</taxon>
        <taxon>Streptosporangiaceae</taxon>
        <taxon>Streptosporangium</taxon>
    </lineage>
</organism>
<dbReference type="Proteomes" id="UP000198282">
    <property type="component" value="Unassembled WGS sequence"/>
</dbReference>
<feature type="compositionally biased region" description="Polar residues" evidence="1">
    <location>
        <begin position="129"/>
        <end position="139"/>
    </location>
</feature>
<sequence length="139" mass="15583">MHGNGINEWSRTLFVVGEILFWTLCIGGGLVLFRGARYRTSAPWTSEERLLFNRFARGEIDDDEYRRLRGAIRDATPRPPTPASYTSYLRRTAYTPPVSTRSPANSLSDHDQQLADQELAPVSMYDMPSATNSLGRTAG</sequence>
<proteinExistence type="predicted"/>
<keyword evidence="4" id="KW-1185">Reference proteome</keyword>
<evidence type="ECO:0000256" key="2">
    <source>
        <dbReference type="SAM" id="Phobius"/>
    </source>
</evidence>
<evidence type="ECO:0000313" key="3">
    <source>
        <dbReference type="EMBL" id="SNT43110.1"/>
    </source>
</evidence>
<protein>
    <recommendedName>
        <fullName evidence="5">Short C-terminal domain-containing protein</fullName>
    </recommendedName>
</protein>
<dbReference type="EMBL" id="FZOD01000042">
    <property type="protein sequence ID" value="SNT43110.1"/>
    <property type="molecule type" value="Genomic_DNA"/>
</dbReference>
<name>A0A239MKT9_9ACTN</name>
<dbReference type="AlphaFoldDB" id="A0A239MKT9"/>
<keyword evidence="2" id="KW-0812">Transmembrane</keyword>
<evidence type="ECO:0008006" key="5">
    <source>
        <dbReference type="Google" id="ProtNLM"/>
    </source>
</evidence>
<reference evidence="3 4" key="1">
    <citation type="submission" date="2017-06" db="EMBL/GenBank/DDBJ databases">
        <authorList>
            <person name="Kim H.J."/>
            <person name="Triplett B.A."/>
        </authorList>
    </citation>
    <scope>NUCLEOTIDE SEQUENCE [LARGE SCALE GENOMIC DNA]</scope>
    <source>
        <strain evidence="3 4">CGMCC 4.2132</strain>
    </source>
</reference>
<feature type="region of interest" description="Disordered" evidence="1">
    <location>
        <begin position="120"/>
        <end position="139"/>
    </location>
</feature>
<accession>A0A239MKT9</accession>
<feature type="transmembrane region" description="Helical" evidence="2">
    <location>
        <begin position="12"/>
        <end position="33"/>
    </location>
</feature>
<evidence type="ECO:0000256" key="1">
    <source>
        <dbReference type="SAM" id="MobiDB-lite"/>
    </source>
</evidence>